<feature type="compositionally biased region" description="Polar residues" evidence="1">
    <location>
        <begin position="181"/>
        <end position="190"/>
    </location>
</feature>
<evidence type="ECO:0000313" key="3">
    <source>
        <dbReference type="Proteomes" id="UP001419268"/>
    </source>
</evidence>
<keyword evidence="3" id="KW-1185">Reference proteome</keyword>
<dbReference type="AlphaFoldDB" id="A0AAP0I9Y7"/>
<evidence type="ECO:0000256" key="1">
    <source>
        <dbReference type="SAM" id="MobiDB-lite"/>
    </source>
</evidence>
<organism evidence="2 3">
    <name type="scientific">Stephania cephalantha</name>
    <dbReference type="NCBI Taxonomy" id="152367"/>
    <lineage>
        <taxon>Eukaryota</taxon>
        <taxon>Viridiplantae</taxon>
        <taxon>Streptophyta</taxon>
        <taxon>Embryophyta</taxon>
        <taxon>Tracheophyta</taxon>
        <taxon>Spermatophyta</taxon>
        <taxon>Magnoliopsida</taxon>
        <taxon>Ranunculales</taxon>
        <taxon>Menispermaceae</taxon>
        <taxon>Menispermoideae</taxon>
        <taxon>Cissampelideae</taxon>
        <taxon>Stephania</taxon>
    </lineage>
</organism>
<evidence type="ECO:0000313" key="2">
    <source>
        <dbReference type="EMBL" id="KAK9111395.1"/>
    </source>
</evidence>
<feature type="region of interest" description="Disordered" evidence="1">
    <location>
        <begin position="168"/>
        <end position="190"/>
    </location>
</feature>
<accession>A0AAP0I9Y7</accession>
<proteinExistence type="predicted"/>
<gene>
    <name evidence="2" type="ORF">Scep_018914</name>
</gene>
<dbReference type="Proteomes" id="UP001419268">
    <property type="component" value="Unassembled WGS sequence"/>
</dbReference>
<dbReference type="EMBL" id="JBBNAG010000008">
    <property type="protein sequence ID" value="KAK9111395.1"/>
    <property type="molecule type" value="Genomic_DNA"/>
</dbReference>
<name>A0AAP0I9Y7_9MAGN</name>
<reference evidence="2 3" key="1">
    <citation type="submission" date="2024-01" db="EMBL/GenBank/DDBJ databases">
        <title>Genome assemblies of Stephania.</title>
        <authorList>
            <person name="Yang L."/>
        </authorList>
    </citation>
    <scope>NUCLEOTIDE SEQUENCE [LARGE SCALE GENOMIC DNA]</scope>
    <source>
        <strain evidence="2">JXDWG</strain>
        <tissue evidence="2">Leaf</tissue>
    </source>
</reference>
<comment type="caution">
    <text evidence="2">The sequence shown here is derived from an EMBL/GenBank/DDBJ whole genome shotgun (WGS) entry which is preliminary data.</text>
</comment>
<protein>
    <submittedName>
        <fullName evidence="2">Uncharacterized protein</fullName>
    </submittedName>
</protein>
<sequence>MVSFELRACVELGLVGTETFMDCTIRLEDGARGLLEEEIEEIHHSDEGLSEEDIIDFNLNAKVPEERMIFGTLDEAKLAWLRSSVKKMNLAFETIKKLEQVLMKNNDDRDVQVVVGNAGAKKKMNIKIQKMKDPLKVIIKGRPRGRFKTAYEKQVDKVKKRKVMAATAISEEGENKDENKSGSPVRSASRWTSAAAEGDLGGWKQVRIFFLMRNGNTFAVLHDFEKLVIDVDDPIEIDNDDWGASLSLGSQSVRMSQGQSSSQHVFPNYTSKQSCRQGIYFVSSHLLSIEHDYVIVWTKMVSLLGLCWP</sequence>